<dbReference type="InterPro" id="IPR016339">
    <property type="entry name" value="Hemoglobin_trunc_I"/>
</dbReference>
<comment type="caution">
    <text evidence="9">The sequence shown here is derived from an EMBL/GenBank/DDBJ whole genome shotgun (WGS) entry which is preliminary data.</text>
</comment>
<evidence type="ECO:0000256" key="6">
    <source>
        <dbReference type="PIRNR" id="PIRNR002030"/>
    </source>
</evidence>
<accession>A0A229UPL2</accession>
<feature type="binding site" description="distal binding residue" evidence="8">
    <location>
        <position position="54"/>
    </location>
    <ligand>
        <name>heme</name>
        <dbReference type="ChEBI" id="CHEBI:30413"/>
    </ligand>
    <ligandPart>
        <name>Fe</name>
        <dbReference type="ChEBI" id="CHEBI:18248"/>
    </ligandPart>
</feature>
<keyword evidence="5 6" id="KW-0408">Iron</keyword>
<dbReference type="Gene3D" id="1.10.490.10">
    <property type="entry name" value="Globins"/>
    <property type="match status" value="1"/>
</dbReference>
<dbReference type="CDD" id="cd00454">
    <property type="entry name" value="TrHb1_N"/>
    <property type="match status" value="1"/>
</dbReference>
<proteinExistence type="inferred from homology"/>
<dbReference type="Pfam" id="PF01152">
    <property type="entry name" value="Bac_globin"/>
    <property type="match status" value="1"/>
</dbReference>
<evidence type="ECO:0000256" key="4">
    <source>
        <dbReference type="ARBA" id="ARBA00022723"/>
    </source>
</evidence>
<sequence length="127" mass="13909">MSANGEADEQNLYQRLGGQEGVREIVRIFYEKVLGDPNVNSYFKNTDMAKLAEHQTVFISFAVGGPEYYTGQSLTQAHEALNIASGHFDQVVKYLVESLLEAGVAITDIDAVAAKLVPLKSCIVRQS</sequence>
<dbReference type="Proteomes" id="UP000215509">
    <property type="component" value="Unassembled WGS sequence"/>
</dbReference>
<name>A0A229UPL2_9BACL</name>
<evidence type="ECO:0000313" key="9">
    <source>
        <dbReference type="EMBL" id="OXM85426.1"/>
    </source>
</evidence>
<organism evidence="9 10">
    <name type="scientific">Paenibacillus rigui</name>
    <dbReference type="NCBI Taxonomy" id="554312"/>
    <lineage>
        <taxon>Bacteria</taxon>
        <taxon>Bacillati</taxon>
        <taxon>Bacillota</taxon>
        <taxon>Bacilli</taxon>
        <taxon>Bacillales</taxon>
        <taxon>Paenibacillaceae</taxon>
        <taxon>Paenibacillus</taxon>
    </lineage>
</organism>
<evidence type="ECO:0000313" key="10">
    <source>
        <dbReference type="Proteomes" id="UP000215509"/>
    </source>
</evidence>
<keyword evidence="4 6" id="KW-0479">Metal-binding</keyword>
<evidence type="ECO:0000256" key="1">
    <source>
        <dbReference type="ARBA" id="ARBA00009660"/>
    </source>
</evidence>
<keyword evidence="2 6" id="KW-0813">Transport</keyword>
<comment type="similarity">
    <text evidence="1 6">Belongs to the truncated hemoglobin family. Group I subfamily.</text>
</comment>
<dbReference type="OrthoDB" id="9795814at2"/>
<evidence type="ECO:0000256" key="3">
    <source>
        <dbReference type="ARBA" id="ARBA00022617"/>
    </source>
</evidence>
<keyword evidence="3 6" id="KW-0349">Heme</keyword>
<gene>
    <name evidence="9" type="ORF">CF651_15565</name>
</gene>
<dbReference type="InterPro" id="IPR012292">
    <property type="entry name" value="Globin/Proto"/>
</dbReference>
<feature type="binding site" description="proximal binding residue" evidence="7">
    <location>
        <position position="78"/>
    </location>
    <ligand>
        <name>heme</name>
        <dbReference type="ChEBI" id="CHEBI:30413"/>
    </ligand>
    <ligandPart>
        <name>Fe</name>
        <dbReference type="ChEBI" id="CHEBI:18248"/>
    </ligandPart>
</feature>
<dbReference type="GO" id="GO:0019825">
    <property type="term" value="F:oxygen binding"/>
    <property type="evidence" value="ECO:0007669"/>
    <property type="project" value="InterPro"/>
</dbReference>
<evidence type="ECO:0000256" key="8">
    <source>
        <dbReference type="PIRSR" id="PIRSR601486-1"/>
    </source>
</evidence>
<keyword evidence="10" id="KW-1185">Reference proteome</keyword>
<dbReference type="GO" id="GO:0020037">
    <property type="term" value="F:heme binding"/>
    <property type="evidence" value="ECO:0007669"/>
    <property type="project" value="InterPro"/>
</dbReference>
<dbReference type="InterPro" id="IPR009050">
    <property type="entry name" value="Globin-like_sf"/>
</dbReference>
<keyword evidence="6" id="KW-0561">Oxygen transport</keyword>
<dbReference type="InterPro" id="IPR001486">
    <property type="entry name" value="Hemoglobin_trunc"/>
</dbReference>
<dbReference type="RefSeq" id="WP_094015787.1">
    <property type="nucleotide sequence ID" value="NZ_NMQW01000022.1"/>
</dbReference>
<dbReference type="SUPFAM" id="SSF46458">
    <property type="entry name" value="Globin-like"/>
    <property type="match status" value="1"/>
</dbReference>
<comment type="cofactor">
    <cofactor evidence="7">
        <name>heme</name>
        <dbReference type="ChEBI" id="CHEBI:30413"/>
    </cofactor>
    <text evidence="7">Binds 1 heme group per subunit.</text>
</comment>
<dbReference type="PIRSF" id="PIRSF002030">
    <property type="entry name" value="Globin_Protozoa/Cyanobacteria"/>
    <property type="match status" value="1"/>
</dbReference>
<reference evidence="9 10" key="1">
    <citation type="submission" date="2017-07" db="EMBL/GenBank/DDBJ databases">
        <title>Genome sequencing and assembly of Paenibacillus rigui.</title>
        <authorList>
            <person name="Mayilraj S."/>
        </authorList>
    </citation>
    <scope>NUCLEOTIDE SEQUENCE [LARGE SCALE GENOMIC DNA]</scope>
    <source>
        <strain evidence="9 10">JCM 16352</strain>
    </source>
</reference>
<protein>
    <recommendedName>
        <fullName evidence="6">Group 1 truncated hemoglobin</fullName>
    </recommendedName>
</protein>
<feature type="binding site" description="distal binding residue" evidence="8">
    <location>
        <position position="78"/>
    </location>
    <ligand>
        <name>heme</name>
        <dbReference type="ChEBI" id="CHEBI:30413"/>
    </ligand>
    <ligandPart>
        <name>Fe</name>
        <dbReference type="ChEBI" id="CHEBI:18248"/>
    </ligandPart>
</feature>
<dbReference type="AlphaFoldDB" id="A0A229UPL2"/>
<evidence type="ECO:0000256" key="7">
    <source>
        <dbReference type="PIRSR" id="PIRSR002030-1"/>
    </source>
</evidence>
<dbReference type="GO" id="GO:0046872">
    <property type="term" value="F:metal ion binding"/>
    <property type="evidence" value="ECO:0007669"/>
    <property type="project" value="UniProtKB-UniRule"/>
</dbReference>
<dbReference type="GO" id="GO:0005344">
    <property type="term" value="F:oxygen carrier activity"/>
    <property type="evidence" value="ECO:0007669"/>
    <property type="project" value="UniProtKB-UniRule"/>
</dbReference>
<evidence type="ECO:0000256" key="5">
    <source>
        <dbReference type="ARBA" id="ARBA00023004"/>
    </source>
</evidence>
<dbReference type="EMBL" id="NMQW01000022">
    <property type="protein sequence ID" value="OXM85426.1"/>
    <property type="molecule type" value="Genomic_DNA"/>
</dbReference>
<evidence type="ECO:0000256" key="2">
    <source>
        <dbReference type="ARBA" id="ARBA00022448"/>
    </source>
</evidence>